<dbReference type="SUPFAM" id="SSF56349">
    <property type="entry name" value="DNA breaking-rejoining enzymes"/>
    <property type="match status" value="1"/>
</dbReference>
<protein>
    <submittedName>
        <fullName evidence="3">Tyrosine-type recombinase/integrase</fullName>
    </submittedName>
</protein>
<keyword evidence="1" id="KW-0233">DNA recombination</keyword>
<keyword evidence="4" id="KW-1185">Reference proteome</keyword>
<dbReference type="RefSeq" id="WP_258856485.1">
    <property type="nucleotide sequence ID" value="NZ_JANUGV010000002.1"/>
</dbReference>
<dbReference type="Gene3D" id="1.10.443.10">
    <property type="entry name" value="Intergrase catalytic core"/>
    <property type="match status" value="1"/>
</dbReference>
<evidence type="ECO:0000313" key="4">
    <source>
        <dbReference type="Proteomes" id="UP001205861"/>
    </source>
</evidence>
<dbReference type="Pfam" id="PF00589">
    <property type="entry name" value="Phage_integrase"/>
    <property type="match status" value="1"/>
</dbReference>
<evidence type="ECO:0000259" key="2">
    <source>
        <dbReference type="Pfam" id="PF00589"/>
    </source>
</evidence>
<name>A0ABT2BJX9_9BURK</name>
<evidence type="ECO:0000313" key="3">
    <source>
        <dbReference type="EMBL" id="MCS0608817.1"/>
    </source>
</evidence>
<reference evidence="3 4" key="1">
    <citation type="submission" date="2022-08" db="EMBL/GenBank/DDBJ databases">
        <title>Reclassification of Massilia species as members of the genera Telluria, Duganella, Pseudoduganella, Mokoshia gen. nov. and Zemynaea gen. nov. using orthogonal and non-orthogonal genome-based approaches.</title>
        <authorList>
            <person name="Bowman J.P."/>
        </authorList>
    </citation>
    <scope>NUCLEOTIDE SEQUENCE [LARGE SCALE GENOMIC DNA]</scope>
    <source>
        <strain evidence="3 4">JCM 31607</strain>
    </source>
</reference>
<dbReference type="Proteomes" id="UP001205861">
    <property type="component" value="Unassembled WGS sequence"/>
</dbReference>
<gene>
    <name evidence="3" type="ORF">NX773_11630</name>
</gene>
<accession>A0ABT2BJX9</accession>
<dbReference type="InterPro" id="IPR002104">
    <property type="entry name" value="Integrase_catalytic"/>
</dbReference>
<dbReference type="InterPro" id="IPR013762">
    <property type="entry name" value="Integrase-like_cat_sf"/>
</dbReference>
<organism evidence="3 4">
    <name type="scientific">Massilia solisilvae</name>
    <dbReference type="NCBI Taxonomy" id="1811225"/>
    <lineage>
        <taxon>Bacteria</taxon>
        <taxon>Pseudomonadati</taxon>
        <taxon>Pseudomonadota</taxon>
        <taxon>Betaproteobacteria</taxon>
        <taxon>Burkholderiales</taxon>
        <taxon>Oxalobacteraceae</taxon>
        <taxon>Telluria group</taxon>
        <taxon>Massilia</taxon>
    </lineage>
</organism>
<sequence>MLIYKGKPLGQVNTEGWHHSLRRTGIANVRWRGLRHTWASWLVQQGTKLYDLQEMGGWKTAVMVGRYANPARANMARHSRD</sequence>
<proteinExistence type="predicted"/>
<dbReference type="InterPro" id="IPR011010">
    <property type="entry name" value="DNA_brk_join_enz"/>
</dbReference>
<dbReference type="EMBL" id="JANUGV010000002">
    <property type="protein sequence ID" value="MCS0608817.1"/>
    <property type="molecule type" value="Genomic_DNA"/>
</dbReference>
<feature type="domain" description="Tyr recombinase" evidence="2">
    <location>
        <begin position="17"/>
        <end position="71"/>
    </location>
</feature>
<comment type="caution">
    <text evidence="3">The sequence shown here is derived from an EMBL/GenBank/DDBJ whole genome shotgun (WGS) entry which is preliminary data.</text>
</comment>
<evidence type="ECO:0000256" key="1">
    <source>
        <dbReference type="ARBA" id="ARBA00023172"/>
    </source>
</evidence>